<dbReference type="GO" id="GO:0004144">
    <property type="term" value="F:diacylglycerol O-acyltransferase activity"/>
    <property type="evidence" value="ECO:0007669"/>
    <property type="project" value="TreeGrafter"/>
</dbReference>
<evidence type="ECO:0000256" key="2">
    <source>
        <dbReference type="ARBA" id="ARBA00005420"/>
    </source>
</evidence>
<comment type="subcellular location">
    <subcellularLocation>
        <location evidence="1">Endoplasmic reticulum membrane</location>
        <topology evidence="1">Multi-pass membrane protein</topology>
    </subcellularLocation>
</comment>
<evidence type="ECO:0000256" key="8">
    <source>
        <dbReference type="ARBA" id="ARBA00023098"/>
    </source>
</evidence>
<feature type="transmembrane region" description="Helical" evidence="11">
    <location>
        <begin position="26"/>
        <end position="52"/>
    </location>
</feature>
<evidence type="ECO:0000256" key="1">
    <source>
        <dbReference type="ARBA" id="ARBA00004477"/>
    </source>
</evidence>
<name>A0A8C3C782_CAIMO</name>
<dbReference type="Pfam" id="PF03982">
    <property type="entry name" value="DAGAT"/>
    <property type="match status" value="1"/>
</dbReference>
<evidence type="ECO:0000256" key="6">
    <source>
        <dbReference type="ARBA" id="ARBA00022824"/>
    </source>
</evidence>
<reference evidence="12" key="2">
    <citation type="submission" date="2025-09" db="UniProtKB">
        <authorList>
            <consortium name="Ensembl"/>
        </authorList>
    </citation>
    <scope>IDENTIFICATION</scope>
</reference>
<dbReference type="AlphaFoldDB" id="A0A8C3C782"/>
<keyword evidence="5 11" id="KW-0812">Transmembrane</keyword>
<evidence type="ECO:0000256" key="4">
    <source>
        <dbReference type="ARBA" id="ARBA00022679"/>
    </source>
</evidence>
<sequence>ASPYPHLSPPKKSTTPPQNPTWGGEVFAVLWALALQGALWAPALLYGAWLVVDRKTPCRGGRRSAWVRGWTLWHHFRDYFPISLVRTAELDPRRNYVFGFHPHGVLAAGAFANFCTEATGFGVLFPGLRPHLLTLPCWFRLPLLRDYMLSGGGPRNLGGGGFGVPQGVLVALLGFLFQYWGADGVLGSHKGHLGVPCPNTGGLMGFWGPPNRPWYQFGGPFPKIGGMGGVLGSPKGSW</sequence>
<protein>
    <recommendedName>
        <fullName evidence="14">Acyltransferase</fullName>
    </recommendedName>
</protein>
<accession>A0A8C3C782</accession>
<keyword evidence="9 11" id="KW-0472">Membrane</keyword>
<evidence type="ECO:0000256" key="3">
    <source>
        <dbReference type="ARBA" id="ARBA00022516"/>
    </source>
</evidence>
<evidence type="ECO:0000256" key="9">
    <source>
        <dbReference type="ARBA" id="ARBA00023136"/>
    </source>
</evidence>
<keyword evidence="4" id="KW-0808">Transferase</keyword>
<keyword evidence="3" id="KW-0444">Lipid biosynthesis</keyword>
<dbReference type="Ensembl" id="ENSCMMT00000018762.1">
    <property type="protein sequence ID" value="ENSCMMP00000017054.1"/>
    <property type="gene ID" value="ENSCMMG00000010844.1"/>
</dbReference>
<evidence type="ECO:0000256" key="7">
    <source>
        <dbReference type="ARBA" id="ARBA00022989"/>
    </source>
</evidence>
<dbReference type="GO" id="GO:0005789">
    <property type="term" value="C:endoplasmic reticulum membrane"/>
    <property type="evidence" value="ECO:0007669"/>
    <property type="project" value="UniProtKB-SubCell"/>
</dbReference>
<keyword evidence="6" id="KW-0256">Endoplasmic reticulum</keyword>
<keyword evidence="13" id="KW-1185">Reference proteome</keyword>
<evidence type="ECO:0008006" key="14">
    <source>
        <dbReference type="Google" id="ProtNLM"/>
    </source>
</evidence>
<evidence type="ECO:0000256" key="5">
    <source>
        <dbReference type="ARBA" id="ARBA00022692"/>
    </source>
</evidence>
<reference evidence="12" key="1">
    <citation type="submission" date="2025-08" db="UniProtKB">
        <authorList>
            <consortium name="Ensembl"/>
        </authorList>
    </citation>
    <scope>IDENTIFICATION</scope>
</reference>
<dbReference type="PANTHER" id="PTHR12317:SF78">
    <property type="entry name" value="ACYLTRANSFERASE"/>
    <property type="match status" value="1"/>
</dbReference>
<evidence type="ECO:0000313" key="12">
    <source>
        <dbReference type="Ensembl" id="ENSCMMP00000017054.1"/>
    </source>
</evidence>
<dbReference type="PANTHER" id="PTHR12317">
    <property type="entry name" value="DIACYLGLYCEROL O-ACYLTRANSFERASE"/>
    <property type="match status" value="1"/>
</dbReference>
<keyword evidence="10" id="KW-0012">Acyltransferase</keyword>
<keyword evidence="7 11" id="KW-1133">Transmembrane helix</keyword>
<evidence type="ECO:0000256" key="11">
    <source>
        <dbReference type="SAM" id="Phobius"/>
    </source>
</evidence>
<dbReference type="GO" id="GO:0019432">
    <property type="term" value="P:triglyceride biosynthetic process"/>
    <property type="evidence" value="ECO:0007669"/>
    <property type="project" value="TreeGrafter"/>
</dbReference>
<evidence type="ECO:0000313" key="13">
    <source>
        <dbReference type="Proteomes" id="UP000694556"/>
    </source>
</evidence>
<evidence type="ECO:0000256" key="10">
    <source>
        <dbReference type="ARBA" id="ARBA00023315"/>
    </source>
</evidence>
<dbReference type="InterPro" id="IPR007130">
    <property type="entry name" value="DAGAT"/>
</dbReference>
<organism evidence="12 13">
    <name type="scientific">Cairina moschata</name>
    <name type="common">Muscovy duck</name>
    <dbReference type="NCBI Taxonomy" id="8855"/>
    <lineage>
        <taxon>Eukaryota</taxon>
        <taxon>Metazoa</taxon>
        <taxon>Chordata</taxon>
        <taxon>Craniata</taxon>
        <taxon>Vertebrata</taxon>
        <taxon>Euteleostomi</taxon>
        <taxon>Archelosauria</taxon>
        <taxon>Archosauria</taxon>
        <taxon>Dinosauria</taxon>
        <taxon>Saurischia</taxon>
        <taxon>Theropoda</taxon>
        <taxon>Coelurosauria</taxon>
        <taxon>Aves</taxon>
        <taxon>Neognathae</taxon>
        <taxon>Galloanserae</taxon>
        <taxon>Anseriformes</taxon>
        <taxon>Anatidae</taxon>
        <taxon>Anatinae</taxon>
        <taxon>Cairina</taxon>
    </lineage>
</organism>
<comment type="similarity">
    <text evidence="2">Belongs to the diacylglycerol acyltransferase family.</text>
</comment>
<keyword evidence="8" id="KW-0443">Lipid metabolism</keyword>
<proteinExistence type="inferred from homology"/>
<dbReference type="Proteomes" id="UP000694556">
    <property type="component" value="Unassembled WGS sequence"/>
</dbReference>